<proteinExistence type="predicted"/>
<dbReference type="Proteomes" id="UP000821866">
    <property type="component" value="Chromosome 2"/>
</dbReference>
<evidence type="ECO:0000256" key="1">
    <source>
        <dbReference type="SAM" id="MobiDB-lite"/>
    </source>
</evidence>
<evidence type="ECO:0000313" key="3">
    <source>
        <dbReference type="Proteomes" id="UP000821866"/>
    </source>
</evidence>
<feature type="region of interest" description="Disordered" evidence="1">
    <location>
        <begin position="216"/>
        <end position="259"/>
    </location>
</feature>
<name>A0A9J6EJ51_RHIMP</name>
<reference evidence="2" key="1">
    <citation type="journal article" date="2020" name="Cell">
        <title>Large-Scale Comparative Analyses of Tick Genomes Elucidate Their Genetic Diversity and Vector Capacities.</title>
        <authorList>
            <consortium name="Tick Genome and Microbiome Consortium (TIGMIC)"/>
            <person name="Jia N."/>
            <person name="Wang J."/>
            <person name="Shi W."/>
            <person name="Du L."/>
            <person name="Sun Y."/>
            <person name="Zhan W."/>
            <person name="Jiang J.F."/>
            <person name="Wang Q."/>
            <person name="Zhang B."/>
            <person name="Ji P."/>
            <person name="Bell-Sakyi L."/>
            <person name="Cui X.M."/>
            <person name="Yuan T.T."/>
            <person name="Jiang B.G."/>
            <person name="Yang W.F."/>
            <person name="Lam T.T."/>
            <person name="Chang Q.C."/>
            <person name="Ding S.J."/>
            <person name="Wang X.J."/>
            <person name="Zhu J.G."/>
            <person name="Ruan X.D."/>
            <person name="Zhao L."/>
            <person name="Wei J.T."/>
            <person name="Ye R.Z."/>
            <person name="Que T.C."/>
            <person name="Du C.H."/>
            <person name="Zhou Y.H."/>
            <person name="Cheng J.X."/>
            <person name="Dai P.F."/>
            <person name="Guo W.B."/>
            <person name="Han X.H."/>
            <person name="Huang E.J."/>
            <person name="Li L.F."/>
            <person name="Wei W."/>
            <person name="Gao Y.C."/>
            <person name="Liu J.Z."/>
            <person name="Shao H.Z."/>
            <person name="Wang X."/>
            <person name="Wang C.C."/>
            <person name="Yang T.C."/>
            <person name="Huo Q.B."/>
            <person name="Li W."/>
            <person name="Chen H.Y."/>
            <person name="Chen S.E."/>
            <person name="Zhou L.G."/>
            <person name="Ni X.B."/>
            <person name="Tian J.H."/>
            <person name="Sheng Y."/>
            <person name="Liu T."/>
            <person name="Pan Y.S."/>
            <person name="Xia L.Y."/>
            <person name="Li J."/>
            <person name="Zhao F."/>
            <person name="Cao W.C."/>
        </authorList>
    </citation>
    <scope>NUCLEOTIDE SEQUENCE</scope>
    <source>
        <strain evidence="2">Rmic-2018</strain>
    </source>
</reference>
<gene>
    <name evidence="2" type="ORF">HPB51_024738</name>
</gene>
<comment type="caution">
    <text evidence="2">The sequence shown here is derived from an EMBL/GenBank/DDBJ whole genome shotgun (WGS) entry which is preliminary data.</text>
</comment>
<organism evidence="2 3">
    <name type="scientific">Rhipicephalus microplus</name>
    <name type="common">Cattle tick</name>
    <name type="synonym">Boophilus microplus</name>
    <dbReference type="NCBI Taxonomy" id="6941"/>
    <lineage>
        <taxon>Eukaryota</taxon>
        <taxon>Metazoa</taxon>
        <taxon>Ecdysozoa</taxon>
        <taxon>Arthropoda</taxon>
        <taxon>Chelicerata</taxon>
        <taxon>Arachnida</taxon>
        <taxon>Acari</taxon>
        <taxon>Parasitiformes</taxon>
        <taxon>Ixodida</taxon>
        <taxon>Ixodoidea</taxon>
        <taxon>Ixodidae</taxon>
        <taxon>Rhipicephalinae</taxon>
        <taxon>Rhipicephalus</taxon>
        <taxon>Boophilus</taxon>
    </lineage>
</organism>
<accession>A0A9J6EJ51</accession>
<protein>
    <submittedName>
        <fullName evidence="2">Uncharacterized protein</fullName>
    </submittedName>
</protein>
<sequence length="274" mass="29983">MRLGDPAAAVDSAKLELHPFIIDNLDIRNQGGTAPWQDRIKQAPSPATSSGHGGNAWAMCSNNFLLFQQVPCAQIWVHVKEPQVILICASFHGNAWSMRLGDPAAAVDSAELELHPFIIDNLDIRNQGGTAPWQDRIKQAPSPATSSGHGGNAWAMCSNNFLLFQQKTNVTAWMERSPTAAPHHQREHARAASMIVGALNSVSWVLAPVERDLDTAGRQGAGRRRKLEPARYTRSRVPTMEATATDSTPRCPVYGHHNDGARESRFETLVARES</sequence>
<dbReference type="AlphaFoldDB" id="A0A9J6EJ51"/>
<reference evidence="2" key="2">
    <citation type="submission" date="2021-09" db="EMBL/GenBank/DDBJ databases">
        <authorList>
            <person name="Jia N."/>
            <person name="Wang J."/>
            <person name="Shi W."/>
            <person name="Du L."/>
            <person name="Sun Y."/>
            <person name="Zhan W."/>
            <person name="Jiang J."/>
            <person name="Wang Q."/>
            <person name="Zhang B."/>
            <person name="Ji P."/>
            <person name="Sakyi L.B."/>
            <person name="Cui X."/>
            <person name="Yuan T."/>
            <person name="Jiang B."/>
            <person name="Yang W."/>
            <person name="Lam T.T.-Y."/>
            <person name="Chang Q."/>
            <person name="Ding S."/>
            <person name="Wang X."/>
            <person name="Zhu J."/>
            <person name="Ruan X."/>
            <person name="Zhao L."/>
            <person name="Wei J."/>
            <person name="Que T."/>
            <person name="Du C."/>
            <person name="Cheng J."/>
            <person name="Dai P."/>
            <person name="Han X."/>
            <person name="Huang E."/>
            <person name="Gao Y."/>
            <person name="Liu J."/>
            <person name="Shao H."/>
            <person name="Ye R."/>
            <person name="Li L."/>
            <person name="Wei W."/>
            <person name="Wang X."/>
            <person name="Wang C."/>
            <person name="Huo Q."/>
            <person name="Li W."/>
            <person name="Guo W."/>
            <person name="Chen H."/>
            <person name="Chen S."/>
            <person name="Zhou L."/>
            <person name="Zhou L."/>
            <person name="Ni X."/>
            <person name="Tian J."/>
            <person name="Zhou Y."/>
            <person name="Sheng Y."/>
            <person name="Liu T."/>
            <person name="Pan Y."/>
            <person name="Xia L."/>
            <person name="Li J."/>
            <person name="Zhao F."/>
            <person name="Cao W."/>
        </authorList>
    </citation>
    <scope>NUCLEOTIDE SEQUENCE</scope>
    <source>
        <strain evidence="2">Rmic-2018</strain>
        <tissue evidence="2">Larvae</tissue>
    </source>
</reference>
<keyword evidence="3" id="KW-1185">Reference proteome</keyword>
<dbReference type="EMBL" id="JABSTU010000004">
    <property type="protein sequence ID" value="KAH8034483.1"/>
    <property type="molecule type" value="Genomic_DNA"/>
</dbReference>
<evidence type="ECO:0000313" key="2">
    <source>
        <dbReference type="EMBL" id="KAH8034483.1"/>
    </source>
</evidence>